<dbReference type="eggNOG" id="ENOG502T0AF">
    <property type="taxonomic scope" value="Eukaryota"/>
</dbReference>
<dbReference type="Gramene" id="PGSC0003DMT400097429">
    <property type="protein sequence ID" value="PGSC0003DMT400097429"/>
    <property type="gene ID" value="PGSC0003DMG400047000"/>
</dbReference>
<dbReference type="PANTHER" id="PTHR15503:SF42">
    <property type="entry name" value="ZINC FINGER, CCHC-TYPE, RETROTRANSPOSON GAG DOMAIN, ASPARTIC PEPTIDASE DOMAIN PROTEIN-RELATED"/>
    <property type="match status" value="1"/>
</dbReference>
<dbReference type="HOGENOM" id="CLU_138220_0_0_1"/>
<protein>
    <submittedName>
        <fullName evidence="1">Retrotransposon protein, Ty3-gypsy sub-class</fullName>
    </submittedName>
</protein>
<dbReference type="PaxDb" id="4113-PGSC0003DMT400097429"/>
<dbReference type="InterPro" id="IPR021109">
    <property type="entry name" value="Peptidase_aspartic_dom_sf"/>
</dbReference>
<dbReference type="CDD" id="cd00303">
    <property type="entry name" value="retropepsin_like"/>
    <property type="match status" value="1"/>
</dbReference>
<dbReference type="InterPro" id="IPR032567">
    <property type="entry name" value="RTL1-rel"/>
</dbReference>
<accession>M1E0L9</accession>
<dbReference type="PANTHER" id="PTHR15503">
    <property type="entry name" value="LDOC1 RELATED"/>
    <property type="match status" value="1"/>
</dbReference>
<keyword evidence="2" id="KW-1185">Reference proteome</keyword>
<dbReference type="Pfam" id="PF08284">
    <property type="entry name" value="RVP_2"/>
    <property type="match status" value="1"/>
</dbReference>
<sequence>MRKRDDQDGQDVVVGKFHLFCLCVFTLFDPGSTHSYICSSLVLPENVKCVGLNYDVLVESPLGYQVMCNQVYQDCPFVIQNLVFHADLIEMPFKDFDVIIGMDWLYKYHAVVGCRSKHVTFKDPTFSHIIVKGERSVTSILFLRPWQES</sequence>
<dbReference type="AlphaFoldDB" id="M1E0L9"/>
<reference evidence="2" key="1">
    <citation type="journal article" date="2011" name="Nature">
        <title>Genome sequence and analysis of the tuber crop potato.</title>
        <authorList>
            <consortium name="The Potato Genome Sequencing Consortium"/>
        </authorList>
    </citation>
    <scope>NUCLEOTIDE SEQUENCE [LARGE SCALE GENOMIC DNA]</scope>
    <source>
        <strain evidence="2">cv. DM1-3 516 R44</strain>
    </source>
</reference>
<organism evidence="1 2">
    <name type="scientific">Solanum tuberosum</name>
    <name type="common">Potato</name>
    <dbReference type="NCBI Taxonomy" id="4113"/>
    <lineage>
        <taxon>Eukaryota</taxon>
        <taxon>Viridiplantae</taxon>
        <taxon>Streptophyta</taxon>
        <taxon>Embryophyta</taxon>
        <taxon>Tracheophyta</taxon>
        <taxon>Spermatophyta</taxon>
        <taxon>Magnoliopsida</taxon>
        <taxon>eudicotyledons</taxon>
        <taxon>Gunneridae</taxon>
        <taxon>Pentapetalae</taxon>
        <taxon>asterids</taxon>
        <taxon>lamiids</taxon>
        <taxon>Solanales</taxon>
        <taxon>Solanaceae</taxon>
        <taxon>Solanoideae</taxon>
        <taxon>Solaneae</taxon>
        <taxon>Solanum</taxon>
    </lineage>
</organism>
<name>M1E0L9_SOLTU</name>
<evidence type="ECO:0000313" key="2">
    <source>
        <dbReference type="Proteomes" id="UP000011115"/>
    </source>
</evidence>
<proteinExistence type="predicted"/>
<dbReference type="OMA" id="AHHAHID"/>
<dbReference type="Gene3D" id="2.40.70.10">
    <property type="entry name" value="Acid Proteases"/>
    <property type="match status" value="1"/>
</dbReference>
<evidence type="ECO:0000313" key="1">
    <source>
        <dbReference type="EnsemblPlants" id="PGSC0003DMT400097429"/>
    </source>
</evidence>
<dbReference type="InParanoid" id="M1E0L9"/>
<dbReference type="EnsemblPlants" id="PGSC0003DMT400097429">
    <property type="protein sequence ID" value="PGSC0003DMT400097429"/>
    <property type="gene ID" value="PGSC0003DMG400047000"/>
</dbReference>
<dbReference type="Proteomes" id="UP000011115">
    <property type="component" value="Unassembled WGS sequence"/>
</dbReference>
<reference evidence="1" key="2">
    <citation type="submission" date="2015-06" db="UniProtKB">
        <authorList>
            <consortium name="EnsemblPlants"/>
        </authorList>
    </citation>
    <scope>IDENTIFICATION</scope>
    <source>
        <strain evidence="1">DM1-3 516 R44</strain>
    </source>
</reference>